<reference evidence="2" key="2">
    <citation type="journal article" date="2015" name="Fish Shellfish Immunol.">
        <title>Early steps in the European eel (Anguilla anguilla)-Vibrio vulnificus interaction in the gills: Role of the RtxA13 toxin.</title>
        <authorList>
            <person name="Callol A."/>
            <person name="Pajuelo D."/>
            <person name="Ebbesson L."/>
            <person name="Teles M."/>
            <person name="MacKenzie S."/>
            <person name="Amaro C."/>
        </authorList>
    </citation>
    <scope>NUCLEOTIDE SEQUENCE</scope>
</reference>
<keyword evidence="1" id="KW-0732">Signal</keyword>
<dbReference type="EMBL" id="GBXM01026704">
    <property type="protein sequence ID" value="JAH81873.1"/>
    <property type="molecule type" value="Transcribed_RNA"/>
</dbReference>
<organism evidence="2">
    <name type="scientific">Anguilla anguilla</name>
    <name type="common">European freshwater eel</name>
    <name type="synonym">Muraena anguilla</name>
    <dbReference type="NCBI Taxonomy" id="7936"/>
    <lineage>
        <taxon>Eukaryota</taxon>
        <taxon>Metazoa</taxon>
        <taxon>Chordata</taxon>
        <taxon>Craniata</taxon>
        <taxon>Vertebrata</taxon>
        <taxon>Euteleostomi</taxon>
        <taxon>Actinopterygii</taxon>
        <taxon>Neopterygii</taxon>
        <taxon>Teleostei</taxon>
        <taxon>Anguilliformes</taxon>
        <taxon>Anguillidae</taxon>
        <taxon>Anguilla</taxon>
    </lineage>
</organism>
<name>A0A0E9VX97_ANGAN</name>
<feature type="signal peptide" evidence="1">
    <location>
        <begin position="1"/>
        <end position="29"/>
    </location>
</feature>
<proteinExistence type="predicted"/>
<dbReference type="AlphaFoldDB" id="A0A0E9VX97"/>
<accession>A0A0E9VX97</accession>
<evidence type="ECO:0000256" key="1">
    <source>
        <dbReference type="SAM" id="SignalP"/>
    </source>
</evidence>
<protein>
    <submittedName>
        <fullName evidence="2">Uncharacterized protein</fullName>
    </submittedName>
</protein>
<feature type="chain" id="PRO_5002434266" evidence="1">
    <location>
        <begin position="30"/>
        <end position="79"/>
    </location>
</feature>
<evidence type="ECO:0000313" key="2">
    <source>
        <dbReference type="EMBL" id="JAH81873.1"/>
    </source>
</evidence>
<sequence>MSATISPSSMGRSFHSLLLELPFWAFLTGCTPLNLPLWACWTEPASLGLLDRTCLSGPSGPNLPLWAFWTGTNQLIETG</sequence>
<reference evidence="2" key="1">
    <citation type="submission" date="2014-11" db="EMBL/GenBank/DDBJ databases">
        <authorList>
            <person name="Amaro Gonzalez C."/>
        </authorList>
    </citation>
    <scope>NUCLEOTIDE SEQUENCE</scope>
</reference>